<accession>A0A8S5M031</accession>
<sequence>MAWLCSGLRWILLGFGAVLVDAYTVYSLWRFNSLSGRYAGRRRL</sequence>
<proteinExistence type="predicted"/>
<protein>
    <submittedName>
        <fullName evidence="1">Uncharacterized protein</fullName>
    </submittedName>
</protein>
<reference evidence="1" key="1">
    <citation type="journal article" date="2021" name="Proc. Natl. Acad. Sci. U.S.A.">
        <title>A Catalog of Tens of Thousands of Viruses from Human Metagenomes Reveals Hidden Associations with Chronic Diseases.</title>
        <authorList>
            <person name="Tisza M.J."/>
            <person name="Buck C.B."/>
        </authorList>
    </citation>
    <scope>NUCLEOTIDE SEQUENCE</scope>
    <source>
        <strain evidence="1">CtuvC1</strain>
    </source>
</reference>
<dbReference type="EMBL" id="BK014784">
    <property type="protein sequence ID" value="DAD75488.1"/>
    <property type="molecule type" value="Genomic_DNA"/>
</dbReference>
<name>A0A8S5M031_9CAUD</name>
<organism evidence="1">
    <name type="scientific">Siphoviridae sp. ctuvC1</name>
    <dbReference type="NCBI Taxonomy" id="2826507"/>
    <lineage>
        <taxon>Viruses</taxon>
        <taxon>Duplodnaviria</taxon>
        <taxon>Heunggongvirae</taxon>
        <taxon>Uroviricota</taxon>
        <taxon>Caudoviricetes</taxon>
    </lineage>
</organism>
<evidence type="ECO:0000313" key="1">
    <source>
        <dbReference type="EMBL" id="DAD75488.1"/>
    </source>
</evidence>